<comment type="caution">
    <text evidence="4">The sequence shown here is derived from an EMBL/GenBank/DDBJ whole genome shotgun (WGS) entry which is preliminary data.</text>
</comment>
<dbReference type="PANTHER" id="PTHR44591:SF18">
    <property type="entry name" value="REGULATORY PROTEIN"/>
    <property type="match status" value="1"/>
</dbReference>
<keyword evidence="1 2" id="KW-0597">Phosphoprotein</keyword>
<dbReference type="AlphaFoldDB" id="A0A917QVX5"/>
<dbReference type="EMBL" id="BMNT01000005">
    <property type="protein sequence ID" value="GGK70123.1"/>
    <property type="molecule type" value="Genomic_DNA"/>
</dbReference>
<dbReference type="SUPFAM" id="SSF52172">
    <property type="entry name" value="CheY-like"/>
    <property type="match status" value="1"/>
</dbReference>
<dbReference type="Pfam" id="PF00072">
    <property type="entry name" value="Response_reg"/>
    <property type="match status" value="1"/>
</dbReference>
<dbReference type="InterPro" id="IPR001789">
    <property type="entry name" value="Sig_transdc_resp-reg_receiver"/>
</dbReference>
<dbReference type="RefSeq" id="WP_189161875.1">
    <property type="nucleotide sequence ID" value="NZ_BMNT01000005.1"/>
</dbReference>
<dbReference type="GO" id="GO:0000160">
    <property type="term" value="P:phosphorelay signal transduction system"/>
    <property type="evidence" value="ECO:0007669"/>
    <property type="project" value="InterPro"/>
</dbReference>
<gene>
    <name evidence="4" type="ORF">GCM10007964_11400</name>
</gene>
<dbReference type="SMART" id="SM00448">
    <property type="entry name" value="REC"/>
    <property type="match status" value="1"/>
</dbReference>
<dbReference type="CDD" id="cd17535">
    <property type="entry name" value="REC_NarL-like"/>
    <property type="match status" value="1"/>
</dbReference>
<reference evidence="4" key="1">
    <citation type="journal article" date="2014" name="Int. J. Syst. Evol. Microbiol.">
        <title>Complete genome sequence of Corynebacterium casei LMG S-19264T (=DSM 44701T), isolated from a smear-ripened cheese.</title>
        <authorList>
            <consortium name="US DOE Joint Genome Institute (JGI-PGF)"/>
            <person name="Walter F."/>
            <person name="Albersmeier A."/>
            <person name="Kalinowski J."/>
            <person name="Ruckert C."/>
        </authorList>
    </citation>
    <scope>NUCLEOTIDE SEQUENCE</scope>
    <source>
        <strain evidence="4">JCM 13064</strain>
    </source>
</reference>
<protein>
    <recommendedName>
        <fullName evidence="3">Response regulatory domain-containing protein</fullName>
    </recommendedName>
</protein>
<dbReference type="InterPro" id="IPR058245">
    <property type="entry name" value="NreC/VraR/RcsB-like_REC"/>
</dbReference>
<keyword evidence="5" id="KW-1185">Reference proteome</keyword>
<dbReference type="InterPro" id="IPR011006">
    <property type="entry name" value="CheY-like_superfamily"/>
</dbReference>
<sequence>MGPRILLVDDHPGFRRMARRILEAGGFDVVGEAADGAQALRYVDELSPEIVVLDVLLPDIDGIEVADRLARLTHAPVVVLISSRSRADLGDRLAAAPVRGFLTKEDFSAECLAALTGGTP</sequence>
<organism evidence="4 5">
    <name type="scientific">Sphaerisporangium melleum</name>
    <dbReference type="NCBI Taxonomy" id="321316"/>
    <lineage>
        <taxon>Bacteria</taxon>
        <taxon>Bacillati</taxon>
        <taxon>Actinomycetota</taxon>
        <taxon>Actinomycetes</taxon>
        <taxon>Streptosporangiales</taxon>
        <taxon>Streptosporangiaceae</taxon>
        <taxon>Sphaerisporangium</taxon>
    </lineage>
</organism>
<feature type="domain" description="Response regulatory" evidence="3">
    <location>
        <begin position="4"/>
        <end position="119"/>
    </location>
</feature>
<evidence type="ECO:0000256" key="1">
    <source>
        <dbReference type="ARBA" id="ARBA00022553"/>
    </source>
</evidence>
<dbReference type="Proteomes" id="UP000645217">
    <property type="component" value="Unassembled WGS sequence"/>
</dbReference>
<evidence type="ECO:0000313" key="4">
    <source>
        <dbReference type="EMBL" id="GGK70123.1"/>
    </source>
</evidence>
<reference evidence="4" key="2">
    <citation type="submission" date="2020-09" db="EMBL/GenBank/DDBJ databases">
        <authorList>
            <person name="Sun Q."/>
            <person name="Ohkuma M."/>
        </authorList>
    </citation>
    <scope>NUCLEOTIDE SEQUENCE</scope>
    <source>
        <strain evidence="4">JCM 13064</strain>
    </source>
</reference>
<accession>A0A917QVX5</accession>
<dbReference type="PROSITE" id="PS50110">
    <property type="entry name" value="RESPONSE_REGULATORY"/>
    <property type="match status" value="1"/>
</dbReference>
<proteinExistence type="predicted"/>
<dbReference type="PANTHER" id="PTHR44591">
    <property type="entry name" value="STRESS RESPONSE REGULATOR PROTEIN 1"/>
    <property type="match status" value="1"/>
</dbReference>
<dbReference type="InterPro" id="IPR050595">
    <property type="entry name" value="Bact_response_regulator"/>
</dbReference>
<feature type="modified residue" description="4-aspartylphosphate" evidence="2">
    <location>
        <position position="54"/>
    </location>
</feature>
<evidence type="ECO:0000313" key="5">
    <source>
        <dbReference type="Proteomes" id="UP000645217"/>
    </source>
</evidence>
<name>A0A917QVX5_9ACTN</name>
<evidence type="ECO:0000259" key="3">
    <source>
        <dbReference type="PROSITE" id="PS50110"/>
    </source>
</evidence>
<evidence type="ECO:0000256" key="2">
    <source>
        <dbReference type="PROSITE-ProRule" id="PRU00169"/>
    </source>
</evidence>
<dbReference type="Gene3D" id="3.40.50.2300">
    <property type="match status" value="1"/>
</dbReference>